<evidence type="ECO:0000313" key="2">
    <source>
        <dbReference type="Proteomes" id="UP001210120"/>
    </source>
</evidence>
<reference evidence="1" key="1">
    <citation type="submission" date="2022-12" db="EMBL/GenBank/DDBJ databases">
        <title>Genomic Characterization of Candidatus Phytoplasma sacchari in China.</title>
        <authorList>
            <person name="Zhang R.-Y."/>
        </authorList>
    </citation>
    <scope>NUCLEOTIDE SEQUENCE [LARGE SCALE GENOMIC DNA]</scope>
    <source>
        <strain evidence="1">SCWL1</strain>
    </source>
</reference>
<sequence>MNEVISWLKEHFPHKQFLISHFSYGLYNKNDRESLVSLINV</sequence>
<gene>
    <name evidence="1" type="ORF">O7R10_01800</name>
</gene>
<accession>A0ABY7M0R8</accession>
<dbReference type="EMBL" id="CP115156">
    <property type="protein sequence ID" value="WBL31324.1"/>
    <property type="molecule type" value="Genomic_DNA"/>
</dbReference>
<protein>
    <submittedName>
        <fullName evidence="1">Uncharacterized protein</fullName>
    </submittedName>
</protein>
<organism evidence="1 2">
    <name type="scientific">Candidatus Phytoplasma sacchari</name>
    <dbReference type="NCBI Taxonomy" id="2609813"/>
    <lineage>
        <taxon>Bacteria</taxon>
        <taxon>Bacillati</taxon>
        <taxon>Mycoplasmatota</taxon>
        <taxon>Mollicutes</taxon>
        <taxon>Acholeplasmatales</taxon>
        <taxon>Acholeplasmataceae</taxon>
        <taxon>Candidatus Phytoplasma</taxon>
        <taxon>16SrXI (Rice yellow dwarf group)</taxon>
    </lineage>
</organism>
<name>A0ABY7M0R8_9MOLU</name>
<dbReference type="Proteomes" id="UP001210120">
    <property type="component" value="Chromosome"/>
</dbReference>
<proteinExistence type="predicted"/>
<keyword evidence="2" id="KW-1185">Reference proteome</keyword>
<evidence type="ECO:0000313" key="1">
    <source>
        <dbReference type="EMBL" id="WBL31324.1"/>
    </source>
</evidence>